<feature type="domain" description="C3HC-type" evidence="3">
    <location>
        <begin position="87"/>
        <end position="238"/>
    </location>
</feature>
<evidence type="ECO:0000256" key="1">
    <source>
        <dbReference type="ARBA" id="ARBA00004123"/>
    </source>
</evidence>
<sequence>MDLSELSAGTPKVLDHYLELFLKSTLPQEMLHFRSAPVTPANYATHPDIQFFRLVKANHHYAYHKMKTSGLESSLDNINGRSTLFDPYSRELLLQRLRTFNALNWNIPPGSGEESLTELVCAASGWACESIARNNNTKNHLKCTSCGHELVLRFNSVDQQPAYVPFQFDLEDINQLNNNLKLLYIEQIRTTGHAETCSWTKVHTPLAGVYYLTPYISETNEILIGNYLKCLRNLTDNLPILLEHYGSIRNLSPPISVDDLTRLVTVSNKWLLARYFHDNKENFSVILERMCPPWLHSLALMGWDLNIQTFSSQTVLLLVCTDCNQRVFIKQHGQQEQIQLPILSSSKILTPCKFPPHTAHLTIGFSTEFMDEMEEDEEIDPYYCHKPWCSHVQNVGDIPFFEYFKNMMYDLEKNIGRQGEYLSEKDQVLNIDGQVTKRRNSIDIDDGIERLTKLRKLYFVD</sequence>
<organism evidence="4 5">
    <name type="scientific">Sungouiella intermedia</name>
    <dbReference type="NCBI Taxonomy" id="45354"/>
    <lineage>
        <taxon>Eukaryota</taxon>
        <taxon>Fungi</taxon>
        <taxon>Dikarya</taxon>
        <taxon>Ascomycota</taxon>
        <taxon>Saccharomycotina</taxon>
        <taxon>Pichiomycetes</taxon>
        <taxon>Metschnikowiaceae</taxon>
        <taxon>Sungouiella</taxon>
    </lineage>
</organism>
<proteinExistence type="predicted"/>
<dbReference type="GO" id="GO:0008270">
    <property type="term" value="F:zinc ion binding"/>
    <property type="evidence" value="ECO:0007669"/>
    <property type="project" value="InterPro"/>
</dbReference>
<dbReference type="Pfam" id="PF07967">
    <property type="entry name" value="zf-C3HC"/>
    <property type="match status" value="1"/>
</dbReference>
<accession>A0A1L0BQC6</accession>
<dbReference type="PANTHER" id="PTHR15835">
    <property type="entry name" value="NUCLEAR-INTERACTING PARTNER OF ALK"/>
    <property type="match status" value="1"/>
</dbReference>
<dbReference type="AlphaFoldDB" id="A0A1L0BQC6"/>
<reference evidence="4 5" key="1">
    <citation type="submission" date="2016-10" db="EMBL/GenBank/DDBJ databases">
        <authorList>
            <person name="de Groot N.N."/>
        </authorList>
    </citation>
    <scope>NUCLEOTIDE SEQUENCE [LARGE SCALE GENOMIC DNA]</scope>
    <source>
        <strain evidence="4 5">PYCC 4715</strain>
    </source>
</reference>
<evidence type="ECO:0000313" key="5">
    <source>
        <dbReference type="Proteomes" id="UP000182259"/>
    </source>
</evidence>
<dbReference type="InterPro" id="IPR012935">
    <property type="entry name" value="NuBaID_N"/>
</dbReference>
<protein>
    <submittedName>
        <fullName evidence="4">CIC11C00000002282</fullName>
    </submittedName>
</protein>
<evidence type="ECO:0000256" key="2">
    <source>
        <dbReference type="ARBA" id="ARBA00023242"/>
    </source>
</evidence>
<name>A0A1L0BQC6_9ASCO</name>
<dbReference type="EMBL" id="LT635765">
    <property type="protein sequence ID" value="SGZ52410.1"/>
    <property type="molecule type" value="Genomic_DNA"/>
</dbReference>
<dbReference type="GO" id="GO:0005634">
    <property type="term" value="C:nucleus"/>
    <property type="evidence" value="ECO:0007669"/>
    <property type="project" value="UniProtKB-SubCell"/>
</dbReference>
<dbReference type="PANTHER" id="PTHR15835:SF6">
    <property type="entry name" value="ZINC FINGER C3HC-TYPE PROTEIN 1"/>
    <property type="match status" value="1"/>
</dbReference>
<gene>
    <name evidence="4" type="ORF">SAMEA4029009_CIC11G00000002282</name>
</gene>
<keyword evidence="2" id="KW-0539">Nucleus</keyword>
<comment type="subcellular location">
    <subcellularLocation>
        <location evidence="1">Nucleus</location>
    </subcellularLocation>
</comment>
<evidence type="ECO:0000313" key="4">
    <source>
        <dbReference type="EMBL" id="SGZ52410.1"/>
    </source>
</evidence>
<dbReference type="Proteomes" id="UP000182259">
    <property type="component" value="Chromosome II"/>
</dbReference>
<evidence type="ECO:0000259" key="3">
    <source>
        <dbReference type="Pfam" id="PF07967"/>
    </source>
</evidence>